<dbReference type="RefSeq" id="WP_159444067.1">
    <property type="nucleotide sequence ID" value="NZ_FMTO01000005.1"/>
</dbReference>
<organism evidence="1 2">
    <name type="scientific">Eubacterium ruminantium</name>
    <dbReference type="NCBI Taxonomy" id="42322"/>
    <lineage>
        <taxon>Bacteria</taxon>
        <taxon>Bacillati</taxon>
        <taxon>Bacillota</taxon>
        <taxon>Clostridia</taxon>
        <taxon>Eubacteriales</taxon>
        <taxon>Eubacteriaceae</taxon>
        <taxon>Eubacterium</taxon>
    </lineage>
</organism>
<dbReference type="EMBL" id="FUXA01000005">
    <property type="protein sequence ID" value="SJZ50074.1"/>
    <property type="molecule type" value="Genomic_DNA"/>
</dbReference>
<name>A0A1T4L5Z5_9FIRM</name>
<reference evidence="1 2" key="1">
    <citation type="submission" date="2017-02" db="EMBL/GenBank/DDBJ databases">
        <authorList>
            <person name="Peterson S.W."/>
        </authorList>
    </citation>
    <scope>NUCLEOTIDE SEQUENCE [LARGE SCALE GENOMIC DNA]</scope>
    <source>
        <strain evidence="1 2">ATCC 17233</strain>
    </source>
</reference>
<evidence type="ECO:0000313" key="2">
    <source>
        <dbReference type="Proteomes" id="UP000189857"/>
    </source>
</evidence>
<protein>
    <submittedName>
        <fullName evidence="1">Uncharacterized protein</fullName>
    </submittedName>
</protein>
<dbReference type="AlphaFoldDB" id="A0A1T4L5Z5"/>
<evidence type="ECO:0000313" key="1">
    <source>
        <dbReference type="EMBL" id="SJZ50074.1"/>
    </source>
</evidence>
<accession>A0A1T4L5Z5</accession>
<proteinExistence type="predicted"/>
<keyword evidence="2" id="KW-1185">Reference proteome</keyword>
<sequence length="51" mass="4528">MGVVCGSLCVGGTVAGCGIFCIAALGFGSACGALGSAIGSTSSAAATEALS</sequence>
<dbReference type="Proteomes" id="UP000189857">
    <property type="component" value="Unassembled WGS sequence"/>
</dbReference>
<gene>
    <name evidence="1" type="ORF">SAMN02745110_00685</name>
</gene>